<evidence type="ECO:0000313" key="3">
    <source>
        <dbReference type="Proteomes" id="UP000316639"/>
    </source>
</evidence>
<proteinExistence type="predicted"/>
<organism evidence="2 3">
    <name type="scientific">Lentzea tibetensis</name>
    <dbReference type="NCBI Taxonomy" id="2591470"/>
    <lineage>
        <taxon>Bacteria</taxon>
        <taxon>Bacillati</taxon>
        <taxon>Actinomycetota</taxon>
        <taxon>Actinomycetes</taxon>
        <taxon>Pseudonocardiales</taxon>
        <taxon>Pseudonocardiaceae</taxon>
        <taxon>Lentzea</taxon>
    </lineage>
</organism>
<protein>
    <submittedName>
        <fullName evidence="2">Beta-lactamase family protein</fullName>
    </submittedName>
</protein>
<dbReference type="InterPro" id="IPR001466">
    <property type="entry name" value="Beta-lactam-related"/>
</dbReference>
<dbReference type="SUPFAM" id="SSF56601">
    <property type="entry name" value="beta-lactamase/transpeptidase-like"/>
    <property type="match status" value="1"/>
</dbReference>
<keyword evidence="3" id="KW-1185">Reference proteome</keyword>
<sequence>MWFPMICDPAFRSVVEAFREGVGDGGAALSITAGGRTVVDVWHGDWERDTVVNVFSVTKGWLAALAHRLVDNGSLDLDAPVSRYWPEFRAPVTVAQLLSHQAGLPALRAGLPAESLYSWDAMTSALAAETPWWEPGTGHGYHVVTFGWLVGEVLRRVTGEDVRTLVETELGVPDLFVGLPEHADSRAAELVNGGVAGDMPIPLPIAVKALANPPSLLVPGVANTLAWRRAQIPAANGHASARALASLYGGLTGLDVPVRSDGHDQVMNGNTRFGLGFMLPNEVRPFSPNPRAFGHPGAGGSLAFADPDTGIGFGYTTNRLVISTSGADARWTTMVDELYQI</sequence>
<dbReference type="InterPro" id="IPR052907">
    <property type="entry name" value="Beta-lactamase/esterase"/>
</dbReference>
<evidence type="ECO:0000259" key="1">
    <source>
        <dbReference type="Pfam" id="PF00144"/>
    </source>
</evidence>
<dbReference type="PANTHER" id="PTHR43319:SF3">
    <property type="entry name" value="BETA-LACTAMASE-RELATED DOMAIN-CONTAINING PROTEIN"/>
    <property type="match status" value="1"/>
</dbReference>
<dbReference type="Gene3D" id="3.40.710.10">
    <property type="entry name" value="DD-peptidase/beta-lactamase superfamily"/>
    <property type="match status" value="1"/>
</dbReference>
<dbReference type="EMBL" id="VOBR01000011">
    <property type="protein sequence ID" value="TWP50805.1"/>
    <property type="molecule type" value="Genomic_DNA"/>
</dbReference>
<dbReference type="AlphaFoldDB" id="A0A563ESU2"/>
<dbReference type="InterPro" id="IPR012338">
    <property type="entry name" value="Beta-lactam/transpept-like"/>
</dbReference>
<reference evidence="2 3" key="1">
    <citation type="submission" date="2019-07" db="EMBL/GenBank/DDBJ databases">
        <title>Lentzea xizangensis sp. nov., isolated from Qinghai-Tibetan Plateau Soils.</title>
        <authorList>
            <person name="Huang J."/>
        </authorList>
    </citation>
    <scope>NUCLEOTIDE SEQUENCE [LARGE SCALE GENOMIC DNA]</scope>
    <source>
        <strain evidence="2 3">FXJ1.1311</strain>
    </source>
</reference>
<dbReference type="OrthoDB" id="3422781at2"/>
<feature type="domain" description="Beta-lactamase-related" evidence="1">
    <location>
        <begin position="13"/>
        <end position="322"/>
    </location>
</feature>
<dbReference type="PANTHER" id="PTHR43319">
    <property type="entry name" value="BETA-LACTAMASE-RELATED"/>
    <property type="match status" value="1"/>
</dbReference>
<comment type="caution">
    <text evidence="2">The sequence shown here is derived from an EMBL/GenBank/DDBJ whole genome shotgun (WGS) entry which is preliminary data.</text>
</comment>
<accession>A0A563ESU2</accession>
<dbReference type="Pfam" id="PF00144">
    <property type="entry name" value="Beta-lactamase"/>
    <property type="match status" value="1"/>
</dbReference>
<gene>
    <name evidence="2" type="ORF">FKR81_18635</name>
</gene>
<name>A0A563ESU2_9PSEU</name>
<evidence type="ECO:0000313" key="2">
    <source>
        <dbReference type="EMBL" id="TWP50805.1"/>
    </source>
</evidence>
<dbReference type="Proteomes" id="UP000316639">
    <property type="component" value="Unassembled WGS sequence"/>
</dbReference>